<evidence type="ECO:0000259" key="2">
    <source>
        <dbReference type="Pfam" id="PF13509"/>
    </source>
</evidence>
<evidence type="ECO:0000256" key="1">
    <source>
        <dbReference type="PIRNR" id="PIRNR012524"/>
    </source>
</evidence>
<evidence type="ECO:0000259" key="3">
    <source>
        <dbReference type="Pfam" id="PF17783"/>
    </source>
</evidence>
<name>A0ABU8F6V7_9BACI</name>
<dbReference type="InterPro" id="IPR048587">
    <property type="entry name" value="CvfB_S1_3rd"/>
</dbReference>
<feature type="domain" description="Conserved virulence factor B second S1" evidence="4">
    <location>
        <begin position="74"/>
        <end position="133"/>
    </location>
</feature>
<feature type="domain" description="Conserved virulence factor B-like winged helix" evidence="3">
    <location>
        <begin position="227"/>
        <end position="283"/>
    </location>
</feature>
<dbReference type="Pfam" id="PF17783">
    <property type="entry name" value="WHD_CvfB"/>
    <property type="match status" value="1"/>
</dbReference>
<accession>A0ABU8F6V7</accession>
<reference evidence="6 7" key="1">
    <citation type="submission" date="2024-01" db="EMBL/GenBank/DDBJ databases">
        <title>Seven novel Bacillus-like species.</title>
        <authorList>
            <person name="Liu G."/>
        </authorList>
    </citation>
    <scope>NUCLEOTIDE SEQUENCE [LARGE SCALE GENOMIC DNA]</scope>
    <source>
        <strain evidence="6 7">FJAT-51614</strain>
    </source>
</reference>
<dbReference type="RefSeq" id="WP_336498309.1">
    <property type="nucleotide sequence ID" value="NZ_JBAWSY010000011.1"/>
</dbReference>
<dbReference type="InterPro" id="IPR014464">
    <property type="entry name" value="CvfB_fam"/>
</dbReference>
<dbReference type="Pfam" id="PF21543">
    <property type="entry name" value="CvfB_2nd"/>
    <property type="match status" value="1"/>
</dbReference>
<evidence type="ECO:0000313" key="7">
    <source>
        <dbReference type="Proteomes" id="UP001364890"/>
    </source>
</evidence>
<dbReference type="Proteomes" id="UP001364890">
    <property type="component" value="Unassembled WGS sequence"/>
</dbReference>
<gene>
    <name evidence="6" type="ORF">WAX74_14050</name>
</gene>
<comment type="similarity">
    <text evidence="1">Belongs to the CvfB family.</text>
</comment>
<dbReference type="InterPro" id="IPR012340">
    <property type="entry name" value="NA-bd_OB-fold"/>
</dbReference>
<evidence type="ECO:0000259" key="4">
    <source>
        <dbReference type="Pfam" id="PF21191"/>
    </source>
</evidence>
<feature type="domain" description="Conserved virulence factor B third S1" evidence="5">
    <location>
        <begin position="146"/>
        <end position="216"/>
    </location>
</feature>
<dbReference type="Pfam" id="PF21191">
    <property type="entry name" value="CvfB_1st"/>
    <property type="match status" value="1"/>
</dbReference>
<dbReference type="InterPro" id="IPR040764">
    <property type="entry name" value="CvfB_WH"/>
</dbReference>
<comment type="caution">
    <text evidence="6">The sequence shown here is derived from an EMBL/GenBank/DDBJ whole genome shotgun (WGS) entry which is preliminary data.</text>
</comment>
<evidence type="ECO:0000259" key="5">
    <source>
        <dbReference type="Pfam" id="PF21543"/>
    </source>
</evidence>
<proteinExistence type="inferred from homology"/>
<keyword evidence="7" id="KW-1185">Reference proteome</keyword>
<feature type="domain" description="Conserved virulence factor B first S1" evidence="2">
    <location>
        <begin position="7"/>
        <end position="65"/>
    </location>
</feature>
<dbReference type="InterPro" id="IPR048588">
    <property type="entry name" value="CvfB_S1_2nd"/>
</dbReference>
<dbReference type="Gene3D" id="1.10.10.10">
    <property type="entry name" value="Winged helix-like DNA-binding domain superfamily/Winged helix DNA-binding domain"/>
    <property type="match status" value="1"/>
</dbReference>
<protein>
    <submittedName>
        <fullName evidence="6">S1-like domain-containing RNA-binding protein</fullName>
    </submittedName>
</protein>
<evidence type="ECO:0000313" key="6">
    <source>
        <dbReference type="EMBL" id="MEI4770746.1"/>
    </source>
</evidence>
<sequence>MAELESGEIVKLKVQEKEGSKWILTHKQEEISLNASEAPEDLQEDDTIEVFLFVDRRGNLSATTQLPTIQKGTYGWARVIKVTDKEGAFVDIGTSKEVQVKAEDLPKVKELWPVTGDHLYMTLRTDKDGELFGRLATEDRVEELYIDAPTTLLNKNLQARAYRLLPVGSFLLSVPENYRIFVHESERVEEPRLGQDLTVRIIDTKEDGSLNGSLLPRKHERLGDDAESIFRYLNDVGGRMPFTDKSTPEEIQEMFTMSKAAFKRALGKLMKEGKIVQNDGWTEVKM</sequence>
<dbReference type="EMBL" id="JBAWSY010000011">
    <property type="protein sequence ID" value="MEI4770746.1"/>
    <property type="molecule type" value="Genomic_DNA"/>
</dbReference>
<dbReference type="InterPro" id="IPR036388">
    <property type="entry name" value="WH-like_DNA-bd_sf"/>
</dbReference>
<dbReference type="InterPro" id="IPR039566">
    <property type="entry name" value="CvfB_S1_st"/>
</dbReference>
<dbReference type="Pfam" id="PF13509">
    <property type="entry name" value="S1_2"/>
    <property type="match status" value="1"/>
</dbReference>
<dbReference type="PANTHER" id="PTHR37296:SF1">
    <property type="entry name" value="CONSERVED VIRULENCE FACTOR B"/>
    <property type="match status" value="1"/>
</dbReference>
<dbReference type="PANTHER" id="PTHR37296">
    <property type="entry name" value="CONSERVED VIRULENCE FACTOR B"/>
    <property type="match status" value="1"/>
</dbReference>
<organism evidence="6 7">
    <name type="scientific">Psychrobacillus mangrovi</name>
    <dbReference type="NCBI Taxonomy" id="3117745"/>
    <lineage>
        <taxon>Bacteria</taxon>
        <taxon>Bacillati</taxon>
        <taxon>Bacillota</taxon>
        <taxon>Bacilli</taxon>
        <taxon>Bacillales</taxon>
        <taxon>Bacillaceae</taxon>
        <taxon>Psychrobacillus</taxon>
    </lineage>
</organism>
<dbReference type="PIRSF" id="PIRSF012524">
    <property type="entry name" value="YitL_S1"/>
    <property type="match status" value="1"/>
</dbReference>
<dbReference type="Gene3D" id="2.40.50.140">
    <property type="entry name" value="Nucleic acid-binding proteins"/>
    <property type="match status" value="2"/>
</dbReference>